<keyword evidence="4" id="KW-1185">Reference proteome</keyword>
<dbReference type="InterPro" id="IPR036866">
    <property type="entry name" value="RibonucZ/Hydroxyglut_hydro"/>
</dbReference>
<protein>
    <submittedName>
        <fullName evidence="3">MBL fold metallo-hydrolase</fullName>
    </submittedName>
</protein>
<sequence>MRRCLVLVVMLLAVCGLPLAQAAESIVLTPVRISAHAWMFQGEAGMASQANKGFMSNAGFIVTGDGVVVFDALATPVLGQAMVDAIRKVTSEPIRRVIVSHYHADHFYGLQALKAQGAQVWAHVNGKASLASDDTRSRFEQRVADLAPWINRDTRLLPADRWLALAPGGEERFAMGKLHFRVIDSSGAHSPEDIMLYVEEDRLLFAGDLFVTGRIPFVGTADSARWLAALDTMLATDPAIAVPGHGAASRTPATDIAFTRDYLRFLRQSMGDAVAAMTSFDEAYAATDWSRLRDYPAFEQANRINAYNTYLRMERESLAPRQP</sequence>
<dbReference type="PANTHER" id="PTHR42951">
    <property type="entry name" value="METALLO-BETA-LACTAMASE DOMAIN-CONTAINING"/>
    <property type="match status" value="1"/>
</dbReference>
<keyword evidence="1" id="KW-0732">Signal</keyword>
<dbReference type="CDD" id="cd16282">
    <property type="entry name" value="metallo-hydrolase-like_MBL-fold"/>
    <property type="match status" value="1"/>
</dbReference>
<comment type="caution">
    <text evidence="3">The sequence shown here is derived from an EMBL/GenBank/DDBJ whole genome shotgun (WGS) entry which is preliminary data.</text>
</comment>
<dbReference type="Pfam" id="PF00753">
    <property type="entry name" value="Lactamase_B"/>
    <property type="match status" value="1"/>
</dbReference>
<reference evidence="3 4" key="1">
    <citation type="submission" date="2022-08" db="EMBL/GenBank/DDBJ databases">
        <title>Reclassification of Massilia species as members of the genera Telluria, Duganella, Pseudoduganella, Mokoshia gen. nov. and Zemynaea gen. nov. using orthogonal and non-orthogonal genome-based approaches.</title>
        <authorList>
            <person name="Bowman J.P."/>
        </authorList>
    </citation>
    <scope>NUCLEOTIDE SEQUENCE [LARGE SCALE GENOMIC DNA]</scope>
    <source>
        <strain evidence="3 4">JCM 31607</strain>
    </source>
</reference>
<gene>
    <name evidence="3" type="ORF">NX773_05680</name>
</gene>
<evidence type="ECO:0000256" key="1">
    <source>
        <dbReference type="SAM" id="SignalP"/>
    </source>
</evidence>
<feature type="chain" id="PRO_5046821909" evidence="1">
    <location>
        <begin position="23"/>
        <end position="323"/>
    </location>
</feature>
<dbReference type="Gene3D" id="3.60.15.10">
    <property type="entry name" value="Ribonuclease Z/Hydroxyacylglutathione hydrolase-like"/>
    <property type="match status" value="1"/>
</dbReference>
<dbReference type="Proteomes" id="UP001205861">
    <property type="component" value="Unassembled WGS sequence"/>
</dbReference>
<feature type="domain" description="Metallo-beta-lactamase" evidence="2">
    <location>
        <begin position="55"/>
        <end position="245"/>
    </location>
</feature>
<dbReference type="PANTHER" id="PTHR42951:SF20">
    <property type="entry name" value="BETA LACTAMASE"/>
    <property type="match status" value="1"/>
</dbReference>
<name>A0ABT2BGJ5_9BURK</name>
<evidence type="ECO:0000313" key="4">
    <source>
        <dbReference type="Proteomes" id="UP001205861"/>
    </source>
</evidence>
<evidence type="ECO:0000313" key="3">
    <source>
        <dbReference type="EMBL" id="MCS0607649.1"/>
    </source>
</evidence>
<dbReference type="RefSeq" id="WP_258855351.1">
    <property type="nucleotide sequence ID" value="NZ_JANUGV010000001.1"/>
</dbReference>
<proteinExistence type="predicted"/>
<evidence type="ECO:0000259" key="2">
    <source>
        <dbReference type="SMART" id="SM00849"/>
    </source>
</evidence>
<dbReference type="InterPro" id="IPR050855">
    <property type="entry name" value="NDM-1-like"/>
</dbReference>
<accession>A0ABT2BGJ5</accession>
<dbReference type="SUPFAM" id="SSF56281">
    <property type="entry name" value="Metallo-hydrolase/oxidoreductase"/>
    <property type="match status" value="1"/>
</dbReference>
<feature type="signal peptide" evidence="1">
    <location>
        <begin position="1"/>
        <end position="22"/>
    </location>
</feature>
<organism evidence="3 4">
    <name type="scientific">Massilia solisilvae</name>
    <dbReference type="NCBI Taxonomy" id="1811225"/>
    <lineage>
        <taxon>Bacteria</taxon>
        <taxon>Pseudomonadati</taxon>
        <taxon>Pseudomonadota</taxon>
        <taxon>Betaproteobacteria</taxon>
        <taxon>Burkholderiales</taxon>
        <taxon>Oxalobacteraceae</taxon>
        <taxon>Telluria group</taxon>
        <taxon>Massilia</taxon>
    </lineage>
</organism>
<dbReference type="EMBL" id="JANUGV010000001">
    <property type="protein sequence ID" value="MCS0607649.1"/>
    <property type="molecule type" value="Genomic_DNA"/>
</dbReference>
<dbReference type="SMART" id="SM00849">
    <property type="entry name" value="Lactamase_B"/>
    <property type="match status" value="1"/>
</dbReference>
<dbReference type="InterPro" id="IPR001279">
    <property type="entry name" value="Metallo-B-lactamas"/>
</dbReference>